<accession>A0A0U5G8J6</accession>
<dbReference type="Proteomes" id="UP000054771">
    <property type="component" value="Unassembled WGS sequence"/>
</dbReference>
<name>A0A0U5G8J6_ASPCI</name>
<dbReference type="AlphaFoldDB" id="A0A0U5G8J6"/>
<evidence type="ECO:0000313" key="1">
    <source>
        <dbReference type="EMBL" id="CEL08022.1"/>
    </source>
</evidence>
<gene>
    <name evidence="1" type="ORF">ASPCAL11175</name>
</gene>
<reference evidence="2" key="1">
    <citation type="journal article" date="2016" name="Genome Announc.">
        <title>Draft genome sequences of fungus Aspergillus calidoustus.</title>
        <authorList>
            <person name="Horn F."/>
            <person name="Linde J."/>
            <person name="Mattern D.J."/>
            <person name="Walther G."/>
            <person name="Guthke R."/>
            <person name="Scherlach K."/>
            <person name="Martin K."/>
            <person name="Brakhage A.A."/>
            <person name="Petzke L."/>
            <person name="Valiante V."/>
        </authorList>
    </citation>
    <scope>NUCLEOTIDE SEQUENCE [LARGE SCALE GENOMIC DNA]</scope>
    <source>
        <strain evidence="2">SF006504</strain>
    </source>
</reference>
<dbReference type="EMBL" id="CDMC01000010">
    <property type="protein sequence ID" value="CEL08022.1"/>
    <property type="molecule type" value="Genomic_DNA"/>
</dbReference>
<proteinExistence type="predicted"/>
<protein>
    <submittedName>
        <fullName evidence="1">Uncharacterized protein</fullName>
    </submittedName>
</protein>
<sequence>MKSPGVGLLVVEEFSANRDRMKSTPYTTSWSRLTSSVLPTIVEISGMIQQTLSKFDVDLDLGSNEAATQVSLRHRFAPPKRNSEKKNISPTSGAPEWHRNCISPFPFGILAWTEFLIDLCSLKSCEGEGG</sequence>
<keyword evidence="2" id="KW-1185">Reference proteome</keyword>
<organism evidence="1 2">
    <name type="scientific">Aspergillus calidoustus</name>
    <dbReference type="NCBI Taxonomy" id="454130"/>
    <lineage>
        <taxon>Eukaryota</taxon>
        <taxon>Fungi</taxon>
        <taxon>Dikarya</taxon>
        <taxon>Ascomycota</taxon>
        <taxon>Pezizomycotina</taxon>
        <taxon>Eurotiomycetes</taxon>
        <taxon>Eurotiomycetidae</taxon>
        <taxon>Eurotiales</taxon>
        <taxon>Aspergillaceae</taxon>
        <taxon>Aspergillus</taxon>
        <taxon>Aspergillus subgen. Nidulantes</taxon>
    </lineage>
</organism>
<evidence type="ECO:0000313" key="2">
    <source>
        <dbReference type="Proteomes" id="UP000054771"/>
    </source>
</evidence>